<keyword evidence="1" id="KW-0472">Membrane</keyword>
<dbReference type="AlphaFoldDB" id="A0A545STZ2"/>
<dbReference type="OrthoDB" id="9812349at2"/>
<sequence>MSPVKAISTCFSKVFNYSGRASRSEFWWFFVFVGAATYLVSFLDERMFPDTWYGMVFSHNTENVGTMLTFGGTPMQLVVTAILAFPLLAAAWRRLQDTGQSGWISLLPLAGLVLAALVLTLASKIEAGSTSAAPGFIAMLLMFGSVVICVSSLARRSVPGNNSYGPSPLEVTQ</sequence>
<evidence type="ECO:0000313" key="2">
    <source>
        <dbReference type="EMBL" id="TQV68431.1"/>
    </source>
</evidence>
<organism evidence="2 3">
    <name type="scientific">Aliiroseovarius halocynthiae</name>
    <dbReference type="NCBI Taxonomy" id="985055"/>
    <lineage>
        <taxon>Bacteria</taxon>
        <taxon>Pseudomonadati</taxon>
        <taxon>Pseudomonadota</taxon>
        <taxon>Alphaproteobacteria</taxon>
        <taxon>Rhodobacterales</taxon>
        <taxon>Paracoccaceae</taxon>
        <taxon>Aliiroseovarius</taxon>
    </lineage>
</organism>
<proteinExistence type="predicted"/>
<feature type="transmembrane region" description="Helical" evidence="1">
    <location>
        <begin position="103"/>
        <end position="123"/>
    </location>
</feature>
<keyword evidence="1" id="KW-0812">Transmembrane</keyword>
<accession>A0A545STZ2</accession>
<feature type="transmembrane region" description="Helical" evidence="1">
    <location>
        <begin position="135"/>
        <end position="154"/>
    </location>
</feature>
<dbReference type="PANTHER" id="PTHR34980">
    <property type="entry name" value="INNER MEMBRANE PROTEIN-RELATED-RELATED"/>
    <property type="match status" value="1"/>
</dbReference>
<dbReference type="PANTHER" id="PTHR34980:SF2">
    <property type="entry name" value="INNER MEMBRANE PROTEIN YHAH-RELATED"/>
    <property type="match status" value="1"/>
</dbReference>
<feature type="transmembrane region" description="Helical" evidence="1">
    <location>
        <begin position="26"/>
        <end position="43"/>
    </location>
</feature>
<keyword evidence="3" id="KW-1185">Reference proteome</keyword>
<reference evidence="2 3" key="1">
    <citation type="submission" date="2019-06" db="EMBL/GenBank/DDBJ databases">
        <title>A novel species of marine bacteria.</title>
        <authorList>
            <person name="Wang Y."/>
        </authorList>
    </citation>
    <scope>NUCLEOTIDE SEQUENCE [LARGE SCALE GENOMIC DNA]</scope>
    <source>
        <strain evidence="2 3">MA1-10</strain>
    </source>
</reference>
<dbReference type="EMBL" id="VICH01000004">
    <property type="protein sequence ID" value="TQV68431.1"/>
    <property type="molecule type" value="Genomic_DNA"/>
</dbReference>
<dbReference type="RefSeq" id="WP_142852183.1">
    <property type="nucleotide sequence ID" value="NZ_FXWW01000001.1"/>
</dbReference>
<keyword evidence="1" id="KW-1133">Transmembrane helix</keyword>
<dbReference type="InterPro" id="IPR008523">
    <property type="entry name" value="DUF805"/>
</dbReference>
<dbReference type="GO" id="GO:0005886">
    <property type="term" value="C:plasma membrane"/>
    <property type="evidence" value="ECO:0007669"/>
    <property type="project" value="TreeGrafter"/>
</dbReference>
<feature type="transmembrane region" description="Helical" evidence="1">
    <location>
        <begin position="63"/>
        <end position="91"/>
    </location>
</feature>
<name>A0A545STZ2_9RHOB</name>
<evidence type="ECO:0000313" key="3">
    <source>
        <dbReference type="Proteomes" id="UP000315816"/>
    </source>
</evidence>
<dbReference type="Proteomes" id="UP000315816">
    <property type="component" value="Unassembled WGS sequence"/>
</dbReference>
<dbReference type="Pfam" id="PF05656">
    <property type="entry name" value="DUF805"/>
    <property type="match status" value="1"/>
</dbReference>
<evidence type="ECO:0000256" key="1">
    <source>
        <dbReference type="SAM" id="Phobius"/>
    </source>
</evidence>
<gene>
    <name evidence="2" type="ORF">FIL88_02230</name>
</gene>
<comment type="caution">
    <text evidence="2">The sequence shown here is derived from an EMBL/GenBank/DDBJ whole genome shotgun (WGS) entry which is preliminary data.</text>
</comment>
<protein>
    <submittedName>
        <fullName evidence="2">DUF805 domain-containing protein</fullName>
    </submittedName>
</protein>